<reference evidence="1" key="1">
    <citation type="journal article" date="2008" name="Environ. Microbiol.">
        <title>Environmental genomics reveals a functional chlorite dismutase in the nitrite-oxidizing bacterium 'Candidatus Nitrospira defluvii'.</title>
        <authorList>
            <person name="Maixner F."/>
            <person name="Wagner M."/>
            <person name="Lucker S."/>
            <person name="Pelletier E."/>
            <person name="Schmitz-Esser S."/>
            <person name="Hace K."/>
            <person name="Spieck E."/>
            <person name="Konrat R."/>
            <person name="Le Paslier D."/>
            <person name="Daims H."/>
        </authorList>
    </citation>
    <scope>NUCLEOTIDE SEQUENCE</scope>
</reference>
<dbReference type="AlphaFoldDB" id="B3U4R8"/>
<dbReference type="EMBL" id="FP929003">
    <property type="protein sequence ID" value="CBK41230.1"/>
    <property type="molecule type" value="Genomic_DNA"/>
</dbReference>
<keyword evidence="3" id="KW-1185">Reference proteome</keyword>
<reference evidence="2 3" key="2">
    <citation type="journal article" date="2010" name="Proc. Natl. Acad. Sci. U.S.A.">
        <title>A Nitrospira metagenome illuminates the physiology and evolution of globally important nitrite-oxidizing bacteria.</title>
        <authorList>
            <person name="Lucker S."/>
            <person name="Wagner M."/>
            <person name="Maixner F."/>
            <person name="Pelletier E."/>
            <person name="Koch H."/>
            <person name="Vacherie B."/>
            <person name="Rattei T."/>
            <person name="Sinninghe Damste J."/>
            <person name="Spieck E."/>
            <person name="Le Paslier D."/>
            <person name="Daims H."/>
        </authorList>
    </citation>
    <scope>NUCLEOTIDE SEQUENCE [LARGE SCALE GENOMIC DNA]</scope>
</reference>
<dbReference type="Proteomes" id="UP000001660">
    <property type="component" value="Chromosome"/>
</dbReference>
<dbReference type="KEGG" id="nde:NIDE1488"/>
<sequence>MVGRVPPYSSDDDRSEGNERAALYTTGALITRALERQGSCTLDALASRLPACTWNQIFMAVDALSREGTISLQPRAHCQYLVSLVSVRTHALRRVDLDRPVADTRQRTGDPFGE</sequence>
<accession>B3U4R8</accession>
<dbReference type="EMBL" id="EU559167">
    <property type="protein sequence ID" value="ACE75635.1"/>
    <property type="molecule type" value="Genomic_DNA"/>
</dbReference>
<reference evidence="2" key="3">
    <citation type="submission" date="2010-03" db="EMBL/GenBank/DDBJ databases">
        <authorList>
            <person name="Genoscope - CEA"/>
        </authorList>
    </citation>
    <scope>NUCLEOTIDE SEQUENCE</scope>
</reference>
<evidence type="ECO:0000313" key="2">
    <source>
        <dbReference type="EMBL" id="CBK41230.1"/>
    </source>
</evidence>
<gene>
    <name evidence="2" type="ORF">NIDE1488</name>
</gene>
<protein>
    <submittedName>
        <fullName evidence="1">Uncharacterized protein</fullName>
    </submittedName>
</protein>
<evidence type="ECO:0000313" key="1">
    <source>
        <dbReference type="EMBL" id="ACE75635.1"/>
    </source>
</evidence>
<name>B3U4R8_9BACT</name>
<evidence type="ECO:0000313" key="3">
    <source>
        <dbReference type="Proteomes" id="UP000001660"/>
    </source>
</evidence>
<dbReference type="HOGENOM" id="CLU_2116551_0_0_0"/>
<dbReference type="STRING" id="330214.NIDE1488"/>
<dbReference type="OrthoDB" id="9814453at2"/>
<organism evidence="1">
    <name type="scientific">Nitrospira defluvii</name>
    <dbReference type="NCBI Taxonomy" id="330214"/>
    <lineage>
        <taxon>Bacteria</taxon>
        <taxon>Pseudomonadati</taxon>
        <taxon>Nitrospirota</taxon>
        <taxon>Nitrospiria</taxon>
        <taxon>Nitrospirales</taxon>
        <taxon>Nitrospiraceae</taxon>
        <taxon>Nitrospira</taxon>
    </lineage>
</organism>
<proteinExistence type="predicted"/>